<keyword evidence="5" id="KW-0805">Transcription regulation</keyword>
<evidence type="ECO:0000259" key="6">
    <source>
        <dbReference type="PROSITE" id="PS51733"/>
    </source>
</evidence>
<comment type="caution">
    <text evidence="7">The sequence shown here is derived from an EMBL/GenBank/DDBJ whole genome shotgun (WGS) entry which is preliminary data.</text>
</comment>
<dbReference type="PROSITE" id="PS51733">
    <property type="entry name" value="BPL_LPL_CATALYTIC"/>
    <property type="match status" value="1"/>
</dbReference>
<feature type="binding site" evidence="5">
    <location>
        <position position="184"/>
    </location>
    <ligand>
        <name>biotin</name>
        <dbReference type="ChEBI" id="CHEBI:57586"/>
    </ligand>
</feature>
<dbReference type="EMBL" id="JENJ01000027">
    <property type="protein sequence ID" value="KGM96133.1"/>
    <property type="molecule type" value="Genomic_DNA"/>
</dbReference>
<keyword evidence="1 5" id="KW-0436">Ligase</keyword>
<dbReference type="HAMAP" id="MF_00978">
    <property type="entry name" value="Bifunct_BirA"/>
    <property type="match status" value="1"/>
</dbReference>
<evidence type="ECO:0000256" key="2">
    <source>
        <dbReference type="ARBA" id="ARBA00022741"/>
    </source>
</evidence>
<gene>
    <name evidence="5" type="primary">birA</name>
    <name evidence="7" type="ORF">Z968_07425</name>
</gene>
<feature type="binding site" evidence="5">
    <location>
        <begin position="90"/>
        <end position="92"/>
    </location>
    <ligand>
        <name>biotin</name>
        <dbReference type="ChEBI" id="CHEBI:57586"/>
    </ligand>
</feature>
<dbReference type="GO" id="GO:0006355">
    <property type="term" value="P:regulation of DNA-templated transcription"/>
    <property type="evidence" value="ECO:0007669"/>
    <property type="project" value="UniProtKB-UniRule"/>
</dbReference>
<dbReference type="InterPro" id="IPR045864">
    <property type="entry name" value="aa-tRNA-synth_II/BPL/LPL"/>
</dbReference>
<evidence type="ECO:0000313" key="7">
    <source>
        <dbReference type="EMBL" id="KGM96133.1"/>
    </source>
</evidence>
<dbReference type="PANTHER" id="PTHR12835">
    <property type="entry name" value="BIOTIN PROTEIN LIGASE"/>
    <property type="match status" value="1"/>
</dbReference>
<dbReference type="NCBIfam" id="TIGR00121">
    <property type="entry name" value="birA_ligase"/>
    <property type="match status" value="1"/>
</dbReference>
<feature type="DNA-binding region" description="H-T-H motif" evidence="5">
    <location>
        <begin position="19"/>
        <end position="38"/>
    </location>
</feature>
<protein>
    <recommendedName>
        <fullName evidence="5">Bifunctional ligase/repressor BirA</fullName>
    </recommendedName>
    <alternativeName>
        <fullName evidence="5">Biotin--[acetyl-CoA-carboxylase] ligase</fullName>
        <ecNumber evidence="5">6.3.4.15</ecNumber>
    </alternativeName>
    <alternativeName>
        <fullName evidence="5">Biotin--protein ligase</fullName>
    </alternativeName>
    <alternativeName>
        <fullName evidence="5">Biotin-[acetyl-CoA carboxylase] synthetase</fullName>
    </alternativeName>
</protein>
<dbReference type="Gene3D" id="1.10.10.10">
    <property type="entry name" value="Winged helix-like DNA-binding domain superfamily/Winged helix DNA-binding domain"/>
    <property type="match status" value="1"/>
</dbReference>
<proteinExistence type="inferred from homology"/>
<keyword evidence="3 5" id="KW-0067">ATP-binding</keyword>
<keyword evidence="2 5" id="KW-0547">Nucleotide-binding</keyword>
<dbReference type="Pfam" id="PF02237">
    <property type="entry name" value="BPL_C"/>
    <property type="match status" value="1"/>
</dbReference>
<dbReference type="GO" id="GO:0016740">
    <property type="term" value="F:transferase activity"/>
    <property type="evidence" value="ECO:0007669"/>
    <property type="project" value="UniProtKB-ARBA"/>
</dbReference>
<dbReference type="PANTHER" id="PTHR12835:SF5">
    <property type="entry name" value="BIOTIN--PROTEIN LIGASE"/>
    <property type="match status" value="1"/>
</dbReference>
<dbReference type="Pfam" id="PF03099">
    <property type="entry name" value="BPL_LplA_LipB"/>
    <property type="match status" value="1"/>
</dbReference>
<dbReference type="Pfam" id="PF08279">
    <property type="entry name" value="HTH_11"/>
    <property type="match status" value="1"/>
</dbReference>
<evidence type="ECO:0000256" key="5">
    <source>
        <dbReference type="HAMAP-Rule" id="MF_00978"/>
    </source>
</evidence>
<dbReference type="InterPro" id="IPR004408">
    <property type="entry name" value="Biotin_CoA_COase_ligase"/>
</dbReference>
<dbReference type="GO" id="GO:0004077">
    <property type="term" value="F:biotin--[biotin carboxyl-carrier protein] ligase activity"/>
    <property type="evidence" value="ECO:0007669"/>
    <property type="project" value="UniProtKB-UniRule"/>
</dbReference>
<reference evidence="7 8" key="1">
    <citation type="submission" date="2014-01" db="EMBL/GenBank/DDBJ databases">
        <title>Plasmidome dynamics in the species complex Clostridium novyi sensu lato converts strains of independent lineages into distinctly different pathogens.</title>
        <authorList>
            <person name="Skarin H."/>
            <person name="Segerman B."/>
        </authorList>
    </citation>
    <scope>NUCLEOTIDE SEQUENCE [LARGE SCALE GENOMIC DNA]</scope>
    <source>
        <strain evidence="7 8">4552</strain>
    </source>
</reference>
<comment type="catalytic activity">
    <reaction evidence="5">
        <text>biotin + L-lysyl-[protein] + ATP = N(6)-biotinyl-L-lysyl-[protein] + AMP + diphosphate + H(+)</text>
        <dbReference type="Rhea" id="RHEA:11756"/>
        <dbReference type="Rhea" id="RHEA-COMP:9752"/>
        <dbReference type="Rhea" id="RHEA-COMP:10505"/>
        <dbReference type="ChEBI" id="CHEBI:15378"/>
        <dbReference type="ChEBI" id="CHEBI:29969"/>
        <dbReference type="ChEBI" id="CHEBI:30616"/>
        <dbReference type="ChEBI" id="CHEBI:33019"/>
        <dbReference type="ChEBI" id="CHEBI:57586"/>
        <dbReference type="ChEBI" id="CHEBI:83144"/>
        <dbReference type="ChEBI" id="CHEBI:456215"/>
        <dbReference type="EC" id="6.3.4.15"/>
    </reaction>
</comment>
<dbReference type="Gene3D" id="2.30.30.100">
    <property type="match status" value="1"/>
</dbReference>
<dbReference type="Proteomes" id="UP000030012">
    <property type="component" value="Unassembled WGS sequence"/>
</dbReference>
<organism evidence="7 8">
    <name type="scientific">Clostridium novyi A str. 4552</name>
    <dbReference type="NCBI Taxonomy" id="1444289"/>
    <lineage>
        <taxon>Bacteria</taxon>
        <taxon>Bacillati</taxon>
        <taxon>Bacillota</taxon>
        <taxon>Clostridia</taxon>
        <taxon>Eubacteriales</taxon>
        <taxon>Clostridiaceae</taxon>
        <taxon>Clostridium</taxon>
    </lineage>
</organism>
<keyword evidence="5" id="KW-0238">DNA-binding</keyword>
<dbReference type="SUPFAM" id="SSF46785">
    <property type="entry name" value="Winged helix' DNA-binding domain"/>
    <property type="match status" value="1"/>
</dbReference>
<feature type="binding site" evidence="5">
    <location>
        <begin position="118"/>
        <end position="120"/>
    </location>
    <ligand>
        <name>biotin</name>
        <dbReference type="ChEBI" id="CHEBI:57586"/>
    </ligand>
</feature>
<dbReference type="CDD" id="cd16442">
    <property type="entry name" value="BPL"/>
    <property type="match status" value="1"/>
</dbReference>
<comment type="function">
    <text evidence="5">Acts both as a biotin--[acetyl-CoA-carboxylase] ligase and a repressor.</text>
</comment>
<dbReference type="GO" id="GO:0005737">
    <property type="term" value="C:cytoplasm"/>
    <property type="evidence" value="ECO:0007669"/>
    <property type="project" value="TreeGrafter"/>
</dbReference>
<keyword evidence="5" id="KW-0804">Transcription</keyword>
<sequence length="328" mass="36347">MKEDIISLLKENQDNFISGEKISERLGITRAAVWKHMKSIKEDGYEIESVSRKGYKLISSPDLLTFEEVNPYLKTNYIGKDIRYYNTIDSSNTKAKELGAAGAKEGTVVISEEQTGGRGRLGRTWVSPKFKGIWMSIILRPDIEPMEASKITQIGAAAVCISINELGLKSAIKWPNDIVLNSKKVCGILTEMSGELNKINYIVMGVGINVNIESDDFPGDIKNIATSIKIESGSKVKRKELVGKIFNNFEILYDEFIKSGTIKKSINICKENSALIGKQVKIIKRSDEVFAKAIGLTEDGELIVEYNDGKVDKIVSGEVSVRGMYGYV</sequence>
<keyword evidence="4 5" id="KW-0092">Biotin</keyword>
<dbReference type="GO" id="GO:0005524">
    <property type="term" value="F:ATP binding"/>
    <property type="evidence" value="ECO:0007669"/>
    <property type="project" value="UniProtKB-UniRule"/>
</dbReference>
<dbReference type="Gene3D" id="3.30.930.10">
    <property type="entry name" value="Bira Bifunctional Protein, Domain 2"/>
    <property type="match status" value="1"/>
</dbReference>
<dbReference type="InterPro" id="IPR036390">
    <property type="entry name" value="WH_DNA-bd_sf"/>
</dbReference>
<dbReference type="EC" id="6.3.4.15" evidence="5"/>
<dbReference type="GO" id="GO:0009249">
    <property type="term" value="P:protein lipoylation"/>
    <property type="evidence" value="ECO:0007669"/>
    <property type="project" value="UniProtKB-ARBA"/>
</dbReference>
<evidence type="ECO:0000256" key="3">
    <source>
        <dbReference type="ARBA" id="ARBA00022840"/>
    </source>
</evidence>
<name>A0A0A0I6A6_CLONO</name>
<evidence type="ECO:0000256" key="1">
    <source>
        <dbReference type="ARBA" id="ARBA00022598"/>
    </source>
</evidence>
<accession>A0A0A0I6A6</accession>
<evidence type="ECO:0000256" key="4">
    <source>
        <dbReference type="ARBA" id="ARBA00023267"/>
    </source>
</evidence>
<dbReference type="InterPro" id="IPR008988">
    <property type="entry name" value="Transcriptional_repressor_C"/>
</dbReference>
<dbReference type="RefSeq" id="WP_039255259.1">
    <property type="nucleotide sequence ID" value="NZ_JENJ01000027.1"/>
</dbReference>
<keyword evidence="5" id="KW-0678">Repressor</keyword>
<dbReference type="SUPFAM" id="SSF50037">
    <property type="entry name" value="C-terminal domain of transcriptional repressors"/>
    <property type="match status" value="1"/>
</dbReference>
<dbReference type="InterPro" id="IPR003142">
    <property type="entry name" value="BPL_C"/>
</dbReference>
<dbReference type="AlphaFoldDB" id="A0A0A0I6A6"/>
<dbReference type="OrthoDB" id="9807064at2"/>
<dbReference type="InterPro" id="IPR036388">
    <property type="entry name" value="WH-like_DNA-bd_sf"/>
</dbReference>
<dbReference type="GO" id="GO:0003677">
    <property type="term" value="F:DNA binding"/>
    <property type="evidence" value="ECO:0007669"/>
    <property type="project" value="UniProtKB-UniRule"/>
</dbReference>
<dbReference type="InterPro" id="IPR004143">
    <property type="entry name" value="BPL_LPL_catalytic"/>
</dbReference>
<evidence type="ECO:0000313" key="8">
    <source>
        <dbReference type="Proteomes" id="UP000030012"/>
    </source>
</evidence>
<comment type="similarity">
    <text evidence="5">Belongs to the biotin--protein ligase family.</text>
</comment>
<feature type="domain" description="BPL/LPL catalytic" evidence="6">
    <location>
        <begin position="58"/>
        <end position="257"/>
    </location>
</feature>
<dbReference type="InterPro" id="IPR030855">
    <property type="entry name" value="Bifunct_BirA"/>
</dbReference>
<dbReference type="SUPFAM" id="SSF55681">
    <property type="entry name" value="Class II aaRS and biotin synthetases"/>
    <property type="match status" value="1"/>
</dbReference>
<dbReference type="InterPro" id="IPR013196">
    <property type="entry name" value="HTH_11"/>
</dbReference>
<feature type="binding site" evidence="5">
    <location>
        <position position="114"/>
    </location>
    <ligand>
        <name>biotin</name>
        <dbReference type="ChEBI" id="CHEBI:57586"/>
    </ligand>
</feature>